<proteinExistence type="predicted"/>
<keyword evidence="1" id="KW-0472">Membrane</keyword>
<feature type="transmembrane region" description="Helical" evidence="1">
    <location>
        <begin position="248"/>
        <end position="274"/>
    </location>
</feature>
<accession>A0A1Q5Q415</accession>
<feature type="transmembrane region" description="Helical" evidence="1">
    <location>
        <begin position="60"/>
        <end position="80"/>
    </location>
</feature>
<evidence type="ECO:0000313" key="2">
    <source>
        <dbReference type="EMBL" id="OKL54541.1"/>
    </source>
</evidence>
<feature type="transmembrane region" description="Helical" evidence="1">
    <location>
        <begin position="326"/>
        <end position="347"/>
    </location>
</feature>
<feature type="transmembrane region" description="Helical" evidence="1">
    <location>
        <begin position="29"/>
        <end position="48"/>
    </location>
</feature>
<reference evidence="3" key="1">
    <citation type="submission" date="2016-12" db="EMBL/GenBank/DDBJ databases">
        <authorList>
            <person name="Meng X."/>
        </authorList>
    </citation>
    <scope>NUCLEOTIDE SEQUENCE [LARGE SCALE GENOMIC DNA]</scope>
    <source>
        <strain evidence="3">DSM 19116</strain>
    </source>
</reference>
<sequence length="425" mass="45736">MAVIVSGLAGLDDVLISGGRLFALYWPRLLALFFAGQALRNGVLWLAGKASLVSPTLAVTILPFAPLATLASLALMLRILSPALPAFRELVVGPRRMRWRSNLQASAMALVPFLAVYASNGLLKADLERYRFDQTGVVFSALGQADYLSDSFDRIALPTSGVIVVIVLIALAARKFIAIKKVADASAAWAAVSAYLEALWMTALVYVFTARIEEIKMWVMNRQVVDDIAAWWTTLQDTYSHILAPFRFVGGLISSAGSLIIVPVAWLAIGATIYGAKLAKGDPILTHEIDTKRIQRIPSPVRRAAKHVTSPVVTPVKSTFDAISKVAAAGLIPMALFCVIFTFTGWLRVGVDYLARLAIGPQPTSLQFALDPYVALAENLVYFVTTIVLLAAGVNQVVLSQREREAKAAKEDAANAEAAEAAAQS</sequence>
<dbReference type="Proteomes" id="UP000185628">
    <property type="component" value="Unassembled WGS sequence"/>
</dbReference>
<feature type="transmembrane region" description="Helical" evidence="1">
    <location>
        <begin position="155"/>
        <end position="173"/>
    </location>
</feature>
<dbReference type="EMBL" id="MQVR01000013">
    <property type="protein sequence ID" value="OKL54541.1"/>
    <property type="molecule type" value="Genomic_DNA"/>
</dbReference>
<organism evidence="2 3">
    <name type="scientific">Bowdeniella nasicola</name>
    <dbReference type="NCBI Taxonomy" id="208480"/>
    <lineage>
        <taxon>Bacteria</taxon>
        <taxon>Bacillati</taxon>
        <taxon>Actinomycetota</taxon>
        <taxon>Actinomycetes</taxon>
        <taxon>Actinomycetales</taxon>
        <taxon>Actinomycetaceae</taxon>
        <taxon>Bowdeniella</taxon>
    </lineage>
</organism>
<keyword evidence="1" id="KW-0812">Transmembrane</keyword>
<evidence type="ECO:0000256" key="1">
    <source>
        <dbReference type="SAM" id="Phobius"/>
    </source>
</evidence>
<comment type="caution">
    <text evidence="2">The sequence shown here is derived from an EMBL/GenBank/DDBJ whole genome shotgun (WGS) entry which is preliminary data.</text>
</comment>
<keyword evidence="3" id="KW-1185">Reference proteome</keyword>
<keyword evidence="1" id="KW-1133">Transmembrane helix</keyword>
<feature type="transmembrane region" description="Helical" evidence="1">
    <location>
        <begin position="380"/>
        <end position="399"/>
    </location>
</feature>
<name>A0A1Q5Q415_9ACTO</name>
<protein>
    <submittedName>
        <fullName evidence="2">Uncharacterized protein</fullName>
    </submittedName>
</protein>
<feature type="transmembrane region" description="Helical" evidence="1">
    <location>
        <begin position="101"/>
        <end position="119"/>
    </location>
</feature>
<dbReference type="OrthoDB" id="3322395at2"/>
<dbReference type="RefSeq" id="WP_073716014.1">
    <property type="nucleotide sequence ID" value="NZ_MQVR01000013.1"/>
</dbReference>
<evidence type="ECO:0000313" key="3">
    <source>
        <dbReference type="Proteomes" id="UP000185628"/>
    </source>
</evidence>
<dbReference type="STRING" id="208480.SAMN02910418_01718"/>
<feature type="transmembrane region" description="Helical" evidence="1">
    <location>
        <begin position="185"/>
        <end position="208"/>
    </location>
</feature>
<dbReference type="AlphaFoldDB" id="A0A1Q5Q415"/>
<gene>
    <name evidence="2" type="ORF">BSZ39_03540</name>
</gene>